<feature type="transmembrane region" description="Helical" evidence="9">
    <location>
        <begin position="448"/>
        <end position="472"/>
    </location>
</feature>
<dbReference type="RefSeq" id="WP_399651748.1">
    <property type="nucleotide sequence ID" value="NZ_JBITYG010000006.1"/>
</dbReference>
<feature type="transmembrane region" description="Helical" evidence="9">
    <location>
        <begin position="134"/>
        <end position="157"/>
    </location>
</feature>
<dbReference type="Pfam" id="PF07730">
    <property type="entry name" value="HisKA_3"/>
    <property type="match status" value="1"/>
</dbReference>
<proteinExistence type="predicted"/>
<evidence type="ECO:0000256" key="9">
    <source>
        <dbReference type="SAM" id="Phobius"/>
    </source>
</evidence>
<sequence>MDVTARAGDLWRQLAEPSQWSRRRVVGESALTAVLGFVTAAAEYLGGHNGLRIGLVTLAAVVCSLARRALPVPALVAAGALSGYAGGGALLITVVGWSAGRRIDGVLRASTAFGACFGLYTVLSLWPWPQRSVVPFVFGTVLFLVLAVFPALAARYWTQRRTLLRTLQELNVQLLRERRMVAGQARMRERQRIAQDMHDSLGHQLTLISVHTGALEVDPQLTGRQREVAAVLRAASMTAMRELRAVVGVLGDDTAQGAEASQGLAGVKSLVESAAATGTPVSFTQSGTVRALAPAAGHAGYRVAQEGLTNAYKHAPGAPITVSLYYEPDSLVVEVVNAPPPETSGEIREVVSGGQGLSGLRERARLASGMVHAGRSTDGGFRLAGVFPYESATSPADAPGAPAAFDSGGDDFGWQHDAAASGEGGPVIDRLDPLEEFKSIMGARKGNGLLVGCGIAALLLAAVAVVCLIGVLSLGREADGVAVGPRDYAAVTVGDSEAQVRQRLPARQSAFTPGLRDRVPAAPAGASCLVFGSGPVWDGSATETVYRFCFMDGKLAAKQTFRVPR</sequence>
<keyword evidence="9" id="KW-0472">Membrane</keyword>
<dbReference type="CDD" id="cd16917">
    <property type="entry name" value="HATPase_UhpB-NarQ-NarX-like"/>
    <property type="match status" value="1"/>
</dbReference>
<evidence type="ECO:0000256" key="3">
    <source>
        <dbReference type="ARBA" id="ARBA00022553"/>
    </source>
</evidence>
<dbReference type="GO" id="GO:0016301">
    <property type="term" value="F:kinase activity"/>
    <property type="evidence" value="ECO:0007669"/>
    <property type="project" value="UniProtKB-KW"/>
</dbReference>
<evidence type="ECO:0000256" key="7">
    <source>
        <dbReference type="ARBA" id="ARBA00022840"/>
    </source>
</evidence>
<evidence type="ECO:0000313" key="12">
    <source>
        <dbReference type="Proteomes" id="UP001614394"/>
    </source>
</evidence>
<protein>
    <recommendedName>
        <fullName evidence="2">histidine kinase</fullName>
        <ecNumber evidence="2">2.7.13.3</ecNumber>
    </recommendedName>
</protein>
<comment type="catalytic activity">
    <reaction evidence="1">
        <text>ATP + protein L-histidine = ADP + protein N-phospho-L-histidine.</text>
        <dbReference type="EC" id="2.7.13.3"/>
    </reaction>
</comment>
<comment type="caution">
    <text evidence="11">The sequence shown here is derived from an EMBL/GenBank/DDBJ whole genome shotgun (WGS) entry which is preliminary data.</text>
</comment>
<dbReference type="Gene3D" id="3.30.565.10">
    <property type="entry name" value="Histidine kinase-like ATPase, C-terminal domain"/>
    <property type="match status" value="1"/>
</dbReference>
<keyword evidence="4" id="KW-0808">Transferase</keyword>
<keyword evidence="5" id="KW-0547">Nucleotide-binding</keyword>
<dbReference type="EMBL" id="JBITYG010000006">
    <property type="protein sequence ID" value="MFI9103152.1"/>
    <property type="molecule type" value="Genomic_DNA"/>
</dbReference>
<keyword evidence="9" id="KW-0812">Transmembrane</keyword>
<gene>
    <name evidence="11" type="ORF">ACIGXA_21780</name>
</gene>
<dbReference type="PANTHER" id="PTHR24421:SF10">
    <property type="entry name" value="NITRATE_NITRITE SENSOR PROTEIN NARQ"/>
    <property type="match status" value="1"/>
</dbReference>
<keyword evidence="3" id="KW-0597">Phosphoprotein</keyword>
<evidence type="ECO:0000313" key="11">
    <source>
        <dbReference type="EMBL" id="MFI9103152.1"/>
    </source>
</evidence>
<keyword evidence="8" id="KW-0902">Two-component regulatory system</keyword>
<dbReference type="InterPro" id="IPR050482">
    <property type="entry name" value="Sensor_HK_TwoCompSys"/>
</dbReference>
<keyword evidence="12" id="KW-1185">Reference proteome</keyword>
<evidence type="ECO:0000256" key="1">
    <source>
        <dbReference type="ARBA" id="ARBA00000085"/>
    </source>
</evidence>
<dbReference type="EC" id="2.7.13.3" evidence="2"/>
<dbReference type="Gene3D" id="1.20.5.1930">
    <property type="match status" value="1"/>
</dbReference>
<evidence type="ECO:0000256" key="5">
    <source>
        <dbReference type="ARBA" id="ARBA00022741"/>
    </source>
</evidence>
<reference evidence="11 12" key="1">
    <citation type="submission" date="2024-10" db="EMBL/GenBank/DDBJ databases">
        <title>The Natural Products Discovery Center: Release of the First 8490 Sequenced Strains for Exploring Actinobacteria Biosynthetic Diversity.</title>
        <authorList>
            <person name="Kalkreuter E."/>
            <person name="Kautsar S.A."/>
            <person name="Yang D."/>
            <person name="Bader C.D."/>
            <person name="Teijaro C.N."/>
            <person name="Fluegel L."/>
            <person name="Davis C.M."/>
            <person name="Simpson J.R."/>
            <person name="Lauterbach L."/>
            <person name="Steele A.D."/>
            <person name="Gui C."/>
            <person name="Meng S."/>
            <person name="Li G."/>
            <person name="Viehrig K."/>
            <person name="Ye F."/>
            <person name="Su P."/>
            <person name="Kiefer A.F."/>
            <person name="Nichols A."/>
            <person name="Cepeda A.J."/>
            <person name="Yan W."/>
            <person name="Fan B."/>
            <person name="Jiang Y."/>
            <person name="Adhikari A."/>
            <person name="Zheng C.-J."/>
            <person name="Schuster L."/>
            <person name="Cowan T.M."/>
            <person name="Smanski M.J."/>
            <person name="Chevrette M.G."/>
            <person name="De Carvalho L.P.S."/>
            <person name="Shen B."/>
        </authorList>
    </citation>
    <scope>NUCLEOTIDE SEQUENCE [LARGE SCALE GENOMIC DNA]</scope>
    <source>
        <strain evidence="11 12">NPDC053399</strain>
    </source>
</reference>
<keyword evidence="7" id="KW-0067">ATP-binding</keyword>
<feature type="transmembrane region" description="Helical" evidence="9">
    <location>
        <begin position="109"/>
        <end position="128"/>
    </location>
</feature>
<dbReference type="PANTHER" id="PTHR24421">
    <property type="entry name" value="NITRATE/NITRITE SENSOR PROTEIN NARX-RELATED"/>
    <property type="match status" value="1"/>
</dbReference>
<accession>A0ABW8CB99</accession>
<evidence type="ECO:0000256" key="4">
    <source>
        <dbReference type="ARBA" id="ARBA00022679"/>
    </source>
</evidence>
<feature type="transmembrane region" description="Helical" evidence="9">
    <location>
        <begin position="29"/>
        <end position="46"/>
    </location>
</feature>
<evidence type="ECO:0000256" key="8">
    <source>
        <dbReference type="ARBA" id="ARBA00023012"/>
    </source>
</evidence>
<dbReference type="SUPFAM" id="SSF55874">
    <property type="entry name" value="ATPase domain of HSP90 chaperone/DNA topoisomerase II/histidine kinase"/>
    <property type="match status" value="1"/>
</dbReference>
<organism evidence="11 12">
    <name type="scientific">Streptomyces fildesensis</name>
    <dbReference type="NCBI Taxonomy" id="375757"/>
    <lineage>
        <taxon>Bacteria</taxon>
        <taxon>Bacillati</taxon>
        <taxon>Actinomycetota</taxon>
        <taxon>Actinomycetes</taxon>
        <taxon>Kitasatosporales</taxon>
        <taxon>Streptomycetaceae</taxon>
        <taxon>Streptomyces</taxon>
    </lineage>
</organism>
<evidence type="ECO:0000256" key="6">
    <source>
        <dbReference type="ARBA" id="ARBA00022777"/>
    </source>
</evidence>
<name>A0ABW8CB99_9ACTN</name>
<evidence type="ECO:0000256" key="2">
    <source>
        <dbReference type="ARBA" id="ARBA00012438"/>
    </source>
</evidence>
<evidence type="ECO:0000259" key="10">
    <source>
        <dbReference type="Pfam" id="PF07730"/>
    </source>
</evidence>
<dbReference type="InterPro" id="IPR036890">
    <property type="entry name" value="HATPase_C_sf"/>
</dbReference>
<dbReference type="InterPro" id="IPR011712">
    <property type="entry name" value="Sig_transdc_His_kin_sub3_dim/P"/>
</dbReference>
<dbReference type="Proteomes" id="UP001614394">
    <property type="component" value="Unassembled WGS sequence"/>
</dbReference>
<feature type="domain" description="Signal transduction histidine kinase subgroup 3 dimerisation and phosphoacceptor" evidence="10">
    <location>
        <begin position="189"/>
        <end position="251"/>
    </location>
</feature>
<keyword evidence="9" id="KW-1133">Transmembrane helix</keyword>
<feature type="transmembrane region" description="Helical" evidence="9">
    <location>
        <begin position="76"/>
        <end position="97"/>
    </location>
</feature>
<keyword evidence="6 11" id="KW-0418">Kinase</keyword>